<reference evidence="1" key="1">
    <citation type="submission" date="2016-10" db="EMBL/GenBank/DDBJ databases">
        <authorList>
            <person name="de Groot N.N."/>
        </authorList>
    </citation>
    <scope>NUCLEOTIDE SEQUENCE</scope>
</reference>
<dbReference type="EMBL" id="FPHC01000045">
    <property type="protein sequence ID" value="SFV57619.1"/>
    <property type="molecule type" value="Genomic_DNA"/>
</dbReference>
<evidence type="ECO:0000313" key="1">
    <source>
        <dbReference type="EMBL" id="SFV57619.1"/>
    </source>
</evidence>
<gene>
    <name evidence="1" type="ORF">MNB_SV-6-106</name>
</gene>
<proteinExistence type="predicted"/>
<dbReference type="AlphaFoldDB" id="A0A1W1BVR1"/>
<sequence>MLYQLSILSLLKEIKITKILKQSNFLKRETDWNWSEY</sequence>
<accession>A0A1W1BVR1</accession>
<organism evidence="1">
    <name type="scientific">hydrothermal vent metagenome</name>
    <dbReference type="NCBI Taxonomy" id="652676"/>
    <lineage>
        <taxon>unclassified sequences</taxon>
        <taxon>metagenomes</taxon>
        <taxon>ecological metagenomes</taxon>
    </lineage>
</organism>
<name>A0A1W1BVR1_9ZZZZ</name>
<protein>
    <submittedName>
        <fullName evidence="1">Uncharacterized protein</fullName>
    </submittedName>
</protein>